<evidence type="ECO:0000313" key="2">
    <source>
        <dbReference type="Proteomes" id="UP000289184"/>
    </source>
</evidence>
<gene>
    <name evidence="1" type="ORF">AGI3411_01588</name>
</gene>
<evidence type="ECO:0008006" key="3">
    <source>
        <dbReference type="Google" id="ProtNLM"/>
    </source>
</evidence>
<keyword evidence="2" id="KW-1185">Reference proteome</keyword>
<proteinExistence type="predicted"/>
<dbReference type="Proteomes" id="UP000289184">
    <property type="component" value="Unassembled WGS sequence"/>
</dbReference>
<name>A0A446C9J7_9BURK</name>
<dbReference type="AlphaFoldDB" id="A0A446C9J7"/>
<reference evidence="1 2" key="1">
    <citation type="submission" date="2018-07" db="EMBL/GenBank/DDBJ databases">
        <authorList>
            <person name="Peeters C."/>
        </authorList>
    </citation>
    <scope>NUCLEOTIDE SEQUENCE [LARGE SCALE GENOMIC DNA]</scope>
    <source>
        <strain evidence="1 2">LMG 3411</strain>
    </source>
</reference>
<organism evidence="1 2">
    <name type="scientific">Achromobacter agilis</name>
    <dbReference type="NCBI Taxonomy" id="1353888"/>
    <lineage>
        <taxon>Bacteria</taxon>
        <taxon>Pseudomonadati</taxon>
        <taxon>Pseudomonadota</taxon>
        <taxon>Betaproteobacteria</taxon>
        <taxon>Burkholderiales</taxon>
        <taxon>Alcaligenaceae</taxon>
        <taxon>Achromobacter</taxon>
    </lineage>
</organism>
<accession>A0A446C9J7</accession>
<dbReference type="EMBL" id="UFQB01000005">
    <property type="protein sequence ID" value="SSW64490.1"/>
    <property type="molecule type" value="Genomic_DNA"/>
</dbReference>
<evidence type="ECO:0000313" key="1">
    <source>
        <dbReference type="EMBL" id="SSW64490.1"/>
    </source>
</evidence>
<protein>
    <recommendedName>
        <fullName evidence="3">DUF2235 domain-containing protein</fullName>
    </recommendedName>
</protein>
<sequence>MTAPDSWKEILLEEERAAMQVLACEPVNGVKCHGKLHITLFFDGIGLSIHDASLPPSNIGRLWKGYGKTPVGALLRRAYYIAGLGTDMNLSSYEFPKDQAGSIAGDMLKSVTVDPAKDLPLDTAKDIGIDILKGKRVGSAVGDAIKGLPGKVRKDVGEAIRNPGKTGVKVVKDAAGNIARAILDQFDPVRDSKFMFEAINSGAAPRISQGVNYFKDALTSTTIKIEEIQVSVFGCDWGAALARAFLNELCKECDGDENSDKLEWELADKRKVPLKLVFAGFYDAVGYRDNSFVGFAASKIPWAFGILRNTAADAQDLPRALAKAAHFISAHELRWRVHTLGGAQLVPLMASPMAPPARQERIYPGLGRDVSGSYPKGFQQRDSGIGHVALQEMWRIARLSGVPFDGLEQTKTNAMDLGADFDIAATSRARDVLRNYQQQLAPPSAALLGVRHAEDAIDGMEGDKALARQLYLHRMMYVVWLVDLLAQARRGAAPSYLYISALQAAIDFARLEIMHKHAGKETFYGRARIAPPTDYQRACLEVASLTPQPRLGPSTLQVFSIYMHDPVDPPDDDWAIQRLPSNARLFRSRFIDDGDDTRQPTFTEKLKKAADDTFSNMTTPNSLILGLPF</sequence>